<keyword evidence="5" id="KW-1185">Reference proteome</keyword>
<reference evidence="4 5" key="1">
    <citation type="journal article" date="2014" name="Front. Genet.">
        <title>Genome and metabolic network of "Candidatus Phaeomarinobacter ectocarpi" Ec32, a new candidate genus of Alphaproteobacteria frequently associated with brown algae.</title>
        <authorList>
            <person name="Dittami S.M."/>
            <person name="Barbeyron T."/>
            <person name="Boyen C."/>
            <person name="Cambefort J."/>
            <person name="Collet G."/>
            <person name="Delage L."/>
            <person name="Gobet A."/>
            <person name="Groisillier A."/>
            <person name="Leblanc C."/>
            <person name="Michel G."/>
            <person name="Scornet D."/>
            <person name="Siegel A."/>
            <person name="Tapia J.E."/>
            <person name="Tonon T."/>
        </authorList>
    </citation>
    <scope>NUCLEOTIDE SEQUENCE [LARGE SCALE GENOMIC DNA]</scope>
    <source>
        <strain evidence="4 5">Ec32</strain>
    </source>
</reference>
<feature type="domain" description="NAD-dependent epimerase/dehydratase" evidence="3">
    <location>
        <begin position="18"/>
        <end position="222"/>
    </location>
</feature>
<comment type="pathway">
    <text evidence="1">Bacterial outer membrane biogenesis; LPS O-antigen biosynthesis.</text>
</comment>
<dbReference type="InterPro" id="IPR001509">
    <property type="entry name" value="Epimerase_deHydtase"/>
</dbReference>
<accession>X5MLB1</accession>
<organism evidence="4 5">
    <name type="scientific">Candidatus Phaeomarinibacter ectocarpi</name>
    <dbReference type="NCBI Taxonomy" id="1458461"/>
    <lineage>
        <taxon>Bacteria</taxon>
        <taxon>Pseudomonadati</taxon>
        <taxon>Pseudomonadota</taxon>
        <taxon>Alphaproteobacteria</taxon>
        <taxon>Hyphomicrobiales</taxon>
        <taxon>Parvibaculaceae</taxon>
        <taxon>Candidatus Phaeomarinibacter</taxon>
    </lineage>
</organism>
<dbReference type="Gene3D" id="3.40.50.720">
    <property type="entry name" value="NAD(P)-binding Rossmann-like Domain"/>
    <property type="match status" value="1"/>
</dbReference>
<evidence type="ECO:0000313" key="5">
    <source>
        <dbReference type="Proteomes" id="UP000032160"/>
    </source>
</evidence>
<evidence type="ECO:0000256" key="2">
    <source>
        <dbReference type="ARBA" id="ARBA00007637"/>
    </source>
</evidence>
<dbReference type="HOGENOM" id="CLU_935922_0_0_5"/>
<dbReference type="RefSeq" id="WP_043950027.1">
    <property type="nucleotide sequence ID" value="NZ_HG966617.1"/>
</dbReference>
<name>X5MLB1_9HYPH</name>
<keyword evidence="4" id="KW-0456">Lyase</keyword>
<dbReference type="OrthoDB" id="9801785at2"/>
<dbReference type="PATRIC" id="fig|1458461.3.peg.1131"/>
<dbReference type="PANTHER" id="PTHR43000">
    <property type="entry name" value="DTDP-D-GLUCOSE 4,6-DEHYDRATASE-RELATED"/>
    <property type="match status" value="1"/>
</dbReference>
<dbReference type="InterPro" id="IPR036291">
    <property type="entry name" value="NAD(P)-bd_dom_sf"/>
</dbReference>
<dbReference type="EMBL" id="HG966617">
    <property type="protein sequence ID" value="CDO59345.1"/>
    <property type="molecule type" value="Genomic_DNA"/>
</dbReference>
<dbReference type="AlphaFoldDB" id="X5MLB1"/>
<dbReference type="STRING" id="1458461.BN1012_Phect1131"/>
<dbReference type="SUPFAM" id="SSF51735">
    <property type="entry name" value="NAD(P)-binding Rossmann-fold domains"/>
    <property type="match status" value="1"/>
</dbReference>
<comment type="similarity">
    <text evidence="2">Belongs to the NAD(P)-dependent epimerase/dehydratase family.</text>
</comment>
<evidence type="ECO:0000313" key="4">
    <source>
        <dbReference type="EMBL" id="CDO59345.1"/>
    </source>
</evidence>
<proteinExistence type="inferred from homology"/>
<dbReference type="EC" id="4.2.1.46" evidence="4"/>
<dbReference type="Pfam" id="PF01370">
    <property type="entry name" value="Epimerase"/>
    <property type="match status" value="1"/>
</dbReference>
<dbReference type="GO" id="GO:0008460">
    <property type="term" value="F:dTDP-glucose 4,6-dehydratase activity"/>
    <property type="evidence" value="ECO:0007669"/>
    <property type="project" value="UniProtKB-EC"/>
</dbReference>
<gene>
    <name evidence="4" type="ORF">BN1012_Phect1131</name>
</gene>
<dbReference type="KEGG" id="pect:BN1012_Phect1131"/>
<evidence type="ECO:0000259" key="3">
    <source>
        <dbReference type="Pfam" id="PF01370"/>
    </source>
</evidence>
<dbReference type="CDD" id="cd08946">
    <property type="entry name" value="SDR_e"/>
    <property type="match status" value="1"/>
</dbReference>
<protein>
    <submittedName>
        <fullName evidence="4">dTDP-glucose 4,6-dehydratase</fullName>
        <ecNumber evidence="4">4.2.1.46</ecNumber>
    </submittedName>
</protein>
<sequence length="297" mass="31277">MSLTHLNATPANPDKTVILGAGFVGAATARHLTAAGADCTALSSKDLDLLADGAADKLAGHLTPQTTLVIVSARAPVKNQQMLIENLQMLAPISEALAKVTPAHVVYVSSDAVYKDKDGPLDETSCAEPGSLHGVMHLAREVALADVVGETPFAVVRPSLLYGAGDPHNGYGPNRFRRLSNTGQTITLFGEGEERRDHIHIDDVGTLISRIIRQKSTGVLNITTGEVASFREIAEKANALAGGKSAIEGSPRVGEMPHNGYRPFDASATYAAFPDFKYLSIDEGLAKAQAEADKDGN</sequence>
<evidence type="ECO:0000256" key="1">
    <source>
        <dbReference type="ARBA" id="ARBA00005125"/>
    </source>
</evidence>
<dbReference type="Proteomes" id="UP000032160">
    <property type="component" value="Chromosome I"/>
</dbReference>